<gene>
    <name evidence="2" type="ORF">PT974_02176</name>
</gene>
<feature type="region of interest" description="Disordered" evidence="1">
    <location>
        <begin position="1"/>
        <end position="33"/>
    </location>
</feature>
<evidence type="ECO:0000313" key="3">
    <source>
        <dbReference type="Proteomes" id="UP001338125"/>
    </source>
</evidence>
<accession>A0ABR0SYN3</accession>
<evidence type="ECO:0000313" key="2">
    <source>
        <dbReference type="EMBL" id="KAK5996831.1"/>
    </source>
</evidence>
<evidence type="ECO:0000256" key="1">
    <source>
        <dbReference type="SAM" id="MobiDB-lite"/>
    </source>
</evidence>
<proteinExistence type="predicted"/>
<feature type="compositionally biased region" description="Acidic residues" evidence="1">
    <location>
        <begin position="20"/>
        <end position="32"/>
    </location>
</feature>
<protein>
    <submittedName>
        <fullName evidence="2">Uncharacterized protein</fullName>
    </submittedName>
</protein>
<dbReference type="EMBL" id="JAVFKD010000002">
    <property type="protein sequence ID" value="KAK5996831.1"/>
    <property type="molecule type" value="Genomic_DNA"/>
</dbReference>
<organism evidence="2 3">
    <name type="scientific">Cladobotryum mycophilum</name>
    <dbReference type="NCBI Taxonomy" id="491253"/>
    <lineage>
        <taxon>Eukaryota</taxon>
        <taxon>Fungi</taxon>
        <taxon>Dikarya</taxon>
        <taxon>Ascomycota</taxon>
        <taxon>Pezizomycotina</taxon>
        <taxon>Sordariomycetes</taxon>
        <taxon>Hypocreomycetidae</taxon>
        <taxon>Hypocreales</taxon>
        <taxon>Hypocreaceae</taxon>
        <taxon>Cladobotryum</taxon>
    </lineage>
</organism>
<sequence length="149" mass="17120">MPLYEKRIPDVSTSEANPEQTDEDDLYDSPEEEQIKQELKLRKRKRQFEEQSDQNLADGLRHGCSLSETGFEARRPGSIAKTCTLISLESLEILIDKLNAIPPLRHMAVRDLINVLKDYREGCPKASHRTADDIEQHIATAKERVEYGW</sequence>
<reference evidence="2 3" key="1">
    <citation type="submission" date="2024-01" db="EMBL/GenBank/DDBJ databases">
        <title>Complete genome of Cladobotryum mycophilum ATHUM6906.</title>
        <authorList>
            <person name="Christinaki A.C."/>
            <person name="Myridakis A.I."/>
            <person name="Kouvelis V.N."/>
        </authorList>
    </citation>
    <scope>NUCLEOTIDE SEQUENCE [LARGE SCALE GENOMIC DNA]</scope>
    <source>
        <strain evidence="2 3">ATHUM6906</strain>
    </source>
</reference>
<comment type="caution">
    <text evidence="2">The sequence shown here is derived from an EMBL/GenBank/DDBJ whole genome shotgun (WGS) entry which is preliminary data.</text>
</comment>
<keyword evidence="3" id="KW-1185">Reference proteome</keyword>
<name>A0ABR0SYN3_9HYPO</name>
<dbReference type="Proteomes" id="UP001338125">
    <property type="component" value="Unassembled WGS sequence"/>
</dbReference>